<feature type="transmembrane region" description="Helical" evidence="1">
    <location>
        <begin position="76"/>
        <end position="96"/>
    </location>
</feature>
<evidence type="ECO:0000256" key="1">
    <source>
        <dbReference type="SAM" id="Phobius"/>
    </source>
</evidence>
<feature type="transmembrane region" description="Helical" evidence="1">
    <location>
        <begin position="102"/>
        <end position="123"/>
    </location>
</feature>
<keyword evidence="3" id="KW-1185">Reference proteome</keyword>
<keyword evidence="1" id="KW-0812">Transmembrane</keyword>
<sequence length="355" mass="42107">MDERDKKYYRRITHHKYERKIPYEKEDGSNWVRKCIYNNGYYPLDEINIKGGSYTYADDKYLVNDCTSNIKSVFRFILYFAIPLFIGGFFLEVPMFEQSLGIVLFYCILFFINIFLLYFSFFYPPFIYIYNRLDGTVSMPRKYGKGSCTMSFDKIKYGTSMSRMGSISLTITLPIWEIMQRDIGGDPETSLSSYVWFMDKNRPLPPGKVFDTYRERDYQRRKAEGFPAPLYESYIPIEEYTPEQTTEANNGKRINIETFEREANSIWYDPKIHADWEEVNYTKGDYDISPLKNEVICYKFADGRIVYCRSTATGNIYQPPTNEKFEKSLMVGGAIKEKIDRPITDKWEERQRDRF</sequence>
<evidence type="ECO:0000313" key="3">
    <source>
        <dbReference type="Proteomes" id="UP001528920"/>
    </source>
</evidence>
<dbReference type="Proteomes" id="UP001528920">
    <property type="component" value="Unassembled WGS sequence"/>
</dbReference>
<proteinExistence type="predicted"/>
<reference evidence="2 3" key="1">
    <citation type="submission" date="2022-01" db="EMBL/GenBank/DDBJ databases">
        <title>Labilibaculum sp. nov, a marine bacterium isolated from Antarctica.</title>
        <authorList>
            <person name="Dai W."/>
        </authorList>
    </citation>
    <scope>NUCLEOTIDE SEQUENCE [LARGE SCALE GENOMIC DNA]</scope>
    <source>
        <strain evidence="2 3">DW002</strain>
    </source>
</reference>
<keyword evidence="1" id="KW-0472">Membrane</keyword>
<gene>
    <name evidence="2" type="ORF">L3049_21465</name>
</gene>
<dbReference type="EMBL" id="JAKJSC010000015">
    <property type="protein sequence ID" value="MDE5420569.1"/>
    <property type="molecule type" value="Genomic_DNA"/>
</dbReference>
<organism evidence="2 3">
    <name type="scientific">Paralabilibaculum antarcticum</name>
    <dbReference type="NCBI Taxonomy" id="2912572"/>
    <lineage>
        <taxon>Bacteria</taxon>
        <taxon>Pseudomonadati</taxon>
        <taxon>Bacteroidota</taxon>
        <taxon>Bacteroidia</taxon>
        <taxon>Marinilabiliales</taxon>
        <taxon>Marinifilaceae</taxon>
        <taxon>Paralabilibaculum</taxon>
    </lineage>
</organism>
<dbReference type="RefSeq" id="WP_275111898.1">
    <property type="nucleotide sequence ID" value="NZ_JAKJSC010000015.1"/>
</dbReference>
<comment type="caution">
    <text evidence="2">The sequence shown here is derived from an EMBL/GenBank/DDBJ whole genome shotgun (WGS) entry which is preliminary data.</text>
</comment>
<keyword evidence="1" id="KW-1133">Transmembrane helix</keyword>
<protein>
    <submittedName>
        <fullName evidence="2">Uncharacterized protein</fullName>
    </submittedName>
</protein>
<accession>A0ABT5W1W2</accession>
<name>A0ABT5W1W2_9BACT</name>
<evidence type="ECO:0000313" key="2">
    <source>
        <dbReference type="EMBL" id="MDE5420569.1"/>
    </source>
</evidence>